<evidence type="ECO:0000313" key="1">
    <source>
        <dbReference type="EMBL" id="CEO43773.1"/>
    </source>
</evidence>
<dbReference type="Pfam" id="PF22398">
    <property type="entry name" value="DUF6978"/>
    <property type="match status" value="1"/>
</dbReference>
<organism evidence="1">
    <name type="scientific">Staphylococcus xylosus</name>
    <dbReference type="NCBI Taxonomy" id="1288"/>
    <lineage>
        <taxon>Bacteria</taxon>
        <taxon>Bacillati</taxon>
        <taxon>Bacillota</taxon>
        <taxon>Bacilli</taxon>
        <taxon>Bacillales</taxon>
        <taxon>Staphylococcaceae</taxon>
        <taxon>Staphylococcus</taxon>
    </lineage>
</organism>
<protein>
    <submittedName>
        <fullName evidence="1">Uncharacterized protein</fullName>
    </submittedName>
</protein>
<accession>A0A1L7RVE6</accession>
<proteinExistence type="predicted"/>
<gene>
    <name evidence="1" type="primary">ORF_h4</name>
</gene>
<dbReference type="InterPro" id="IPR053916">
    <property type="entry name" value="DUF6978"/>
</dbReference>
<sequence length="149" mass="17154">MEQEIYEKLLNKIKVFEKQSINIPSLGEQTKHGLIHIIDDTEKFTLIINKKGHRNPDNLTILLNSVSQKGIMIRFDVNGSDHSNPPNYERVPTPHLHIFTNEYCNGGIAVPLSELNDVELTDELIDSLEFFMNYTNIKRENVIIKPKLL</sequence>
<dbReference type="AlphaFoldDB" id="A0A1L7RVE6"/>
<name>A0A1L7RVE6_STAXY</name>
<dbReference type="EMBL" id="LN795825">
    <property type="protein sequence ID" value="CEO43773.1"/>
    <property type="molecule type" value="Genomic_DNA"/>
</dbReference>
<reference evidence="1" key="1">
    <citation type="submission" date="2015-01" db="EMBL/GenBank/DDBJ databases">
        <title>Novel erm(44)-related macrolide-lincosamide-streptogramin B resistance gene in Staphylococcus saprophyticus.</title>
        <authorList>
            <person name="Wendlandt S."/>
            <person name="Hess S."/>
            <person name="Li J."/>
            <person name="Kadlec K."/>
            <person name="Wang Y."/>
            <person name="Fessler A.T."/>
            <person name="Schwarz S."/>
            <person name="Gallert C."/>
        </authorList>
    </citation>
    <scope>NUCLEOTIDE SEQUENCE</scope>
    <source>
        <strain evidence="1">L-06</strain>
    </source>
</reference>